<proteinExistence type="predicted"/>
<reference evidence="3" key="1">
    <citation type="journal article" date="2011" name="Proc. Natl. Acad. Sci. U.S.A.">
        <title>Obligate biotrophy features unraveled by the genomic analysis of rust fungi.</title>
        <authorList>
            <person name="Duplessis S."/>
            <person name="Cuomo C.A."/>
            <person name="Lin Y.-C."/>
            <person name="Aerts A."/>
            <person name="Tisserant E."/>
            <person name="Veneault-Fourrey C."/>
            <person name="Joly D.L."/>
            <person name="Hacquard S."/>
            <person name="Amselem J."/>
            <person name="Cantarel B.L."/>
            <person name="Chiu R."/>
            <person name="Coutinho P.M."/>
            <person name="Feau N."/>
            <person name="Field M."/>
            <person name="Frey P."/>
            <person name="Gelhaye E."/>
            <person name="Goldberg J."/>
            <person name="Grabherr M.G."/>
            <person name="Kodira C.D."/>
            <person name="Kohler A."/>
            <person name="Kuees U."/>
            <person name="Lindquist E.A."/>
            <person name="Lucas S.M."/>
            <person name="Mago R."/>
            <person name="Mauceli E."/>
            <person name="Morin E."/>
            <person name="Murat C."/>
            <person name="Pangilinan J.L."/>
            <person name="Park R."/>
            <person name="Pearson M."/>
            <person name="Quesneville H."/>
            <person name="Rouhier N."/>
            <person name="Sakthikumar S."/>
            <person name="Salamov A.A."/>
            <person name="Schmutz J."/>
            <person name="Selles B."/>
            <person name="Shapiro H."/>
            <person name="Tanguay P."/>
            <person name="Tuskan G.A."/>
            <person name="Henrissat B."/>
            <person name="Van de Peer Y."/>
            <person name="Rouze P."/>
            <person name="Ellis J.G."/>
            <person name="Dodds P.N."/>
            <person name="Schein J.E."/>
            <person name="Zhong S."/>
            <person name="Hamelin R.C."/>
            <person name="Grigoriev I.V."/>
            <person name="Szabo L.J."/>
            <person name="Martin F."/>
        </authorList>
    </citation>
    <scope>NUCLEOTIDE SEQUENCE [LARGE SCALE GENOMIC DNA]</scope>
    <source>
        <strain evidence="3">98AG31 / pathotype 3-4-7</strain>
    </source>
</reference>
<feature type="region of interest" description="Disordered" evidence="1">
    <location>
        <begin position="340"/>
        <end position="361"/>
    </location>
</feature>
<feature type="compositionally biased region" description="Polar residues" evidence="1">
    <location>
        <begin position="248"/>
        <end position="276"/>
    </location>
</feature>
<feature type="compositionally biased region" description="Basic and acidic residues" evidence="1">
    <location>
        <begin position="41"/>
        <end position="51"/>
    </location>
</feature>
<protein>
    <submittedName>
        <fullName evidence="2">Uncharacterized protein</fullName>
    </submittedName>
</protein>
<dbReference type="GeneID" id="18937406"/>
<dbReference type="VEuPathDB" id="FungiDB:MELLADRAFT_95928"/>
<dbReference type="AlphaFoldDB" id="F4RDS3"/>
<dbReference type="KEGG" id="mlr:MELLADRAFT_95928"/>
<feature type="compositionally biased region" description="Polar residues" evidence="1">
    <location>
        <begin position="170"/>
        <end position="194"/>
    </location>
</feature>
<feature type="region of interest" description="Disordered" evidence="1">
    <location>
        <begin position="209"/>
        <end position="290"/>
    </location>
</feature>
<evidence type="ECO:0000256" key="1">
    <source>
        <dbReference type="SAM" id="MobiDB-lite"/>
    </source>
</evidence>
<evidence type="ECO:0000313" key="2">
    <source>
        <dbReference type="EMBL" id="EGG09450.1"/>
    </source>
</evidence>
<dbReference type="RefSeq" id="XP_007407177.1">
    <property type="nucleotide sequence ID" value="XM_007407115.1"/>
</dbReference>
<gene>
    <name evidence="2" type="ORF">MELLADRAFT_95928</name>
</gene>
<accession>F4RDS3</accession>
<feature type="region of interest" description="Disordered" evidence="1">
    <location>
        <begin position="1"/>
        <end position="79"/>
    </location>
</feature>
<dbReference type="InParanoid" id="F4RDS3"/>
<feature type="compositionally biased region" description="Basic and acidic residues" evidence="1">
    <location>
        <begin position="279"/>
        <end position="290"/>
    </location>
</feature>
<evidence type="ECO:0000313" key="3">
    <source>
        <dbReference type="Proteomes" id="UP000001072"/>
    </source>
</evidence>
<dbReference type="OrthoDB" id="2507498at2759"/>
<keyword evidence="3" id="KW-1185">Reference proteome</keyword>
<feature type="region of interest" description="Disordered" evidence="1">
    <location>
        <begin position="167"/>
        <end position="194"/>
    </location>
</feature>
<name>F4RDS3_MELLP</name>
<feature type="region of interest" description="Disordered" evidence="1">
    <location>
        <begin position="309"/>
        <end position="328"/>
    </location>
</feature>
<dbReference type="Proteomes" id="UP000001072">
    <property type="component" value="Unassembled WGS sequence"/>
</dbReference>
<dbReference type="EMBL" id="GL883097">
    <property type="protein sequence ID" value="EGG09450.1"/>
    <property type="molecule type" value="Genomic_DNA"/>
</dbReference>
<organism evidence="3">
    <name type="scientific">Melampsora larici-populina (strain 98AG31 / pathotype 3-4-7)</name>
    <name type="common">Poplar leaf rust fungus</name>
    <dbReference type="NCBI Taxonomy" id="747676"/>
    <lineage>
        <taxon>Eukaryota</taxon>
        <taxon>Fungi</taxon>
        <taxon>Dikarya</taxon>
        <taxon>Basidiomycota</taxon>
        <taxon>Pucciniomycotina</taxon>
        <taxon>Pucciniomycetes</taxon>
        <taxon>Pucciniales</taxon>
        <taxon>Melampsoraceae</taxon>
        <taxon>Melampsora</taxon>
    </lineage>
</organism>
<dbReference type="HOGENOM" id="CLU_642628_0_0_1"/>
<sequence length="427" mass="47247">MKDKVSQVKAVKRKKSLVSETDHSSNEDSLEQLESSTGKKTTREKLLDILGRRANPKKPRASRALSVRNPRPRHSKEDTVQIINPPSDHKIDYTRFNNNQLIEMLKDVGLDTSGFERDDLLKSCNAYTELIIAPPYPSQDEVGLNPVRSNISDSSFTFTVAPNRNMIPAGTSNRILSDNTSKSTPGGDQSTSLLPSLEHCRFLYPRPHPTILSSPSCPKPPNTKGKAKAKSPTPSNSDWNPHDEDLNDSNTENGCISDLESTPASPTNFQTQTPHNTHLPKENTQHGKKVDSLETELEALTHVVNKLVRASGDNSSPQSKRRGGRVADRVRFHIDTLIGLPEGSKLPSPDDTNNSPKDPFVADDPCFPYQNGPGHKNATPQQLQIMQKMLDTAGISSFRPDFSKNARIPMLGHFLRDIAYNPGIQRD</sequence>